<dbReference type="InterPro" id="IPR022742">
    <property type="entry name" value="Hydrolase_4"/>
</dbReference>
<dbReference type="KEGG" id="csg:Cylst_3879"/>
<dbReference type="InterPro" id="IPR000073">
    <property type="entry name" value="AB_hydrolase_1"/>
</dbReference>
<dbReference type="PANTHER" id="PTHR11614">
    <property type="entry name" value="PHOSPHOLIPASE-RELATED"/>
    <property type="match status" value="1"/>
</dbReference>
<dbReference type="Gene3D" id="3.40.50.1820">
    <property type="entry name" value="alpha/beta hydrolase"/>
    <property type="match status" value="1"/>
</dbReference>
<organism evidence="2 3">
    <name type="scientific">Cylindrospermum stagnale PCC 7417</name>
    <dbReference type="NCBI Taxonomy" id="56107"/>
    <lineage>
        <taxon>Bacteria</taxon>
        <taxon>Bacillati</taxon>
        <taxon>Cyanobacteriota</taxon>
        <taxon>Cyanophyceae</taxon>
        <taxon>Nostocales</taxon>
        <taxon>Nostocaceae</taxon>
        <taxon>Cylindrospermum</taxon>
    </lineage>
</organism>
<name>K9X2Q7_9NOST</name>
<dbReference type="HOGENOM" id="CLU_026209_7_2_3"/>
<dbReference type="SUPFAM" id="SSF53474">
    <property type="entry name" value="alpha/beta-Hydrolases"/>
    <property type="match status" value="1"/>
</dbReference>
<reference evidence="2 3" key="1">
    <citation type="submission" date="2012-06" db="EMBL/GenBank/DDBJ databases">
        <title>Finished chromosome of genome of Cylindrospermum stagnale PCC 7417.</title>
        <authorList>
            <consortium name="US DOE Joint Genome Institute"/>
            <person name="Gugger M."/>
            <person name="Coursin T."/>
            <person name="Rippka R."/>
            <person name="Tandeau De Marsac N."/>
            <person name="Huntemann M."/>
            <person name="Wei C.-L."/>
            <person name="Han J."/>
            <person name="Detter J.C."/>
            <person name="Han C."/>
            <person name="Tapia R."/>
            <person name="Chen A."/>
            <person name="Kyrpides N."/>
            <person name="Mavromatis K."/>
            <person name="Markowitz V."/>
            <person name="Szeto E."/>
            <person name="Ivanova N."/>
            <person name="Pagani I."/>
            <person name="Pati A."/>
            <person name="Goodwin L."/>
            <person name="Nordberg H.P."/>
            <person name="Cantor M.N."/>
            <person name="Hua S.X."/>
            <person name="Woyke T."/>
            <person name="Kerfeld C.A."/>
        </authorList>
    </citation>
    <scope>NUCLEOTIDE SEQUENCE [LARGE SCALE GENOMIC DNA]</scope>
    <source>
        <strain evidence="2 3">PCC 7417</strain>
    </source>
</reference>
<proteinExistence type="predicted"/>
<gene>
    <name evidence="2" type="ORF">Cylst_3879</name>
</gene>
<dbReference type="EMBL" id="CP003642">
    <property type="protein sequence ID" value="AFZ25992.1"/>
    <property type="molecule type" value="Genomic_DNA"/>
</dbReference>
<dbReference type="Pfam" id="PF12146">
    <property type="entry name" value="Hydrolase_4"/>
    <property type="match status" value="1"/>
</dbReference>
<dbReference type="Proteomes" id="UP000010475">
    <property type="component" value="Chromosome"/>
</dbReference>
<dbReference type="AlphaFoldDB" id="K9X2Q7"/>
<dbReference type="InterPro" id="IPR051044">
    <property type="entry name" value="MAG_DAG_Lipase"/>
</dbReference>
<dbReference type="PATRIC" id="fig|56107.3.peg.4262"/>
<keyword evidence="3" id="KW-1185">Reference proteome</keyword>
<accession>K9X2Q7</accession>
<sequence>MMIYHSEGNFKGVGGLDLYYQSWIPDLKVRGVLAVVHGLGGHSGRFSNIVEHLLPKQYAIYGVDMRGHGRSPGQRGYINAWAEFREDVRSLLKLIQQQQPGVPIFLLGHSLGGVIVFDYALHYAKDAPLLQGVIALAPSIGEVGVSPLRLLLGKMLSRVWPQFTMHTGLDPTAGSRDEQVVAAMNQDELRHTLGTARLSTEFFATRAWIHAHAADWQVPLLILHGGDDRVAKLAGSQNFYDQVTYPDKLLIDYPEAYHEIHADLNYQEVMADLGNWLDRHLPSEVAQLESVMSNE</sequence>
<feature type="domain" description="Serine aminopeptidase S33" evidence="1">
    <location>
        <begin position="28"/>
        <end position="264"/>
    </location>
</feature>
<evidence type="ECO:0000313" key="2">
    <source>
        <dbReference type="EMBL" id="AFZ25992.1"/>
    </source>
</evidence>
<dbReference type="STRING" id="56107.Cylst_3879"/>
<evidence type="ECO:0000313" key="3">
    <source>
        <dbReference type="Proteomes" id="UP000010475"/>
    </source>
</evidence>
<evidence type="ECO:0000259" key="1">
    <source>
        <dbReference type="Pfam" id="PF12146"/>
    </source>
</evidence>
<dbReference type="InterPro" id="IPR029058">
    <property type="entry name" value="AB_hydrolase_fold"/>
</dbReference>
<protein>
    <submittedName>
        <fullName evidence="2">Lysophospholipase</fullName>
    </submittedName>
</protein>
<dbReference type="eggNOG" id="COG2267">
    <property type="taxonomic scope" value="Bacteria"/>
</dbReference>
<dbReference type="PRINTS" id="PR00111">
    <property type="entry name" value="ABHYDROLASE"/>
</dbReference>